<evidence type="ECO:0000313" key="4">
    <source>
        <dbReference type="EMBL" id="MFI9121400.1"/>
    </source>
</evidence>
<keyword evidence="2" id="KW-1133">Transmembrane helix</keyword>
<evidence type="ECO:0000256" key="1">
    <source>
        <dbReference type="SAM" id="MobiDB-lite"/>
    </source>
</evidence>
<dbReference type="InterPro" id="IPR001387">
    <property type="entry name" value="Cro/C1-type_HTH"/>
</dbReference>
<protein>
    <submittedName>
        <fullName evidence="4">Helix-turn-helix domain-containing protein</fullName>
    </submittedName>
</protein>
<feature type="compositionally biased region" description="Low complexity" evidence="1">
    <location>
        <begin position="203"/>
        <end position="230"/>
    </location>
</feature>
<feature type="compositionally biased region" description="Low complexity" evidence="1">
    <location>
        <begin position="102"/>
        <end position="112"/>
    </location>
</feature>
<sequence length="458" mass="47913">MATTPEAQELGALLRRLKERSGRSYGVLAGRLHVSTSTLHRYCNGDAVPAEFAAVERFARLCGAEREELIELHRRWIVADDARTRSRSVTKPVGAEADTKPVAEPASEPVPVIGSEPEPEPVSATEAPPDEPGGAGGGLRKGGARRRVLVGLAAAAVVAVAVPVTVFAVGGDGGGRPERAAPVPAPSGPATGGTLPVRPGPGSPSATAPTPSGTPTGSPSRPQDGQGSPSSPTPSRGPSPTAQRPGAPAPGGVPLRVGISSYNWDHPCGQYYLLDRDPGTVPPPPPPQDHRSWARSFGAVDGGGMRLELTATGRTADSVVINRVNVRVVGRSAALPWSAFSMGEGCGSGVTPQTFAVDLDRPQPGVRPVAGQNGDIVVPAKDFPYKVASDDPQVLRFDVTTKAHDVSWYLEVEWSSGDRKGTIRVDDGGRPFRTSATAGRPSYIWWVDPGEWRPNEWD</sequence>
<feature type="transmembrane region" description="Helical" evidence="2">
    <location>
        <begin position="148"/>
        <end position="169"/>
    </location>
</feature>
<keyword evidence="2" id="KW-0812">Transmembrane</keyword>
<feature type="region of interest" description="Disordered" evidence="1">
    <location>
        <begin position="85"/>
        <end position="140"/>
    </location>
</feature>
<reference evidence="4 5" key="1">
    <citation type="submission" date="2024-10" db="EMBL/GenBank/DDBJ databases">
        <title>The Natural Products Discovery Center: Release of the First 8490 Sequenced Strains for Exploring Actinobacteria Biosynthetic Diversity.</title>
        <authorList>
            <person name="Kalkreuter E."/>
            <person name="Kautsar S.A."/>
            <person name="Yang D."/>
            <person name="Bader C.D."/>
            <person name="Teijaro C.N."/>
            <person name="Fluegel L."/>
            <person name="Davis C.M."/>
            <person name="Simpson J.R."/>
            <person name="Lauterbach L."/>
            <person name="Steele A.D."/>
            <person name="Gui C."/>
            <person name="Meng S."/>
            <person name="Li G."/>
            <person name="Viehrig K."/>
            <person name="Ye F."/>
            <person name="Su P."/>
            <person name="Kiefer A.F."/>
            <person name="Nichols A."/>
            <person name="Cepeda A.J."/>
            <person name="Yan W."/>
            <person name="Fan B."/>
            <person name="Jiang Y."/>
            <person name="Adhikari A."/>
            <person name="Zheng C.-J."/>
            <person name="Schuster L."/>
            <person name="Cowan T.M."/>
            <person name="Smanski M.J."/>
            <person name="Chevrette M.G."/>
            <person name="De Carvalho L.P.S."/>
            <person name="Shen B."/>
        </authorList>
    </citation>
    <scope>NUCLEOTIDE SEQUENCE [LARGE SCALE GENOMIC DNA]</scope>
    <source>
        <strain evidence="4 5">NPDC053346</strain>
    </source>
</reference>
<dbReference type="SUPFAM" id="SSF47413">
    <property type="entry name" value="lambda repressor-like DNA-binding domains"/>
    <property type="match status" value="1"/>
</dbReference>
<gene>
    <name evidence="4" type="ORF">ACIGW0_18660</name>
</gene>
<accession>A0ABW8CYL8</accession>
<dbReference type="RefSeq" id="WP_399616071.1">
    <property type="nucleotide sequence ID" value="NZ_JBITYT010000008.1"/>
</dbReference>
<proteinExistence type="predicted"/>
<dbReference type="CDD" id="cd00093">
    <property type="entry name" value="HTH_XRE"/>
    <property type="match status" value="1"/>
</dbReference>
<feature type="domain" description="HTH cro/C1-type" evidence="3">
    <location>
        <begin position="13"/>
        <end position="69"/>
    </location>
</feature>
<dbReference type="EMBL" id="JBITYT010000008">
    <property type="protein sequence ID" value="MFI9121400.1"/>
    <property type="molecule type" value="Genomic_DNA"/>
</dbReference>
<name>A0ABW8CYL8_STRBI</name>
<evidence type="ECO:0000313" key="5">
    <source>
        <dbReference type="Proteomes" id="UP001614391"/>
    </source>
</evidence>
<dbReference type="SMART" id="SM00530">
    <property type="entry name" value="HTH_XRE"/>
    <property type="match status" value="1"/>
</dbReference>
<dbReference type="Pfam" id="PF13560">
    <property type="entry name" value="HTH_31"/>
    <property type="match status" value="1"/>
</dbReference>
<keyword evidence="2" id="KW-0472">Membrane</keyword>
<comment type="caution">
    <text evidence="4">The sequence shown here is derived from an EMBL/GenBank/DDBJ whole genome shotgun (WGS) entry which is preliminary data.</text>
</comment>
<dbReference type="Proteomes" id="UP001614391">
    <property type="component" value="Unassembled WGS sequence"/>
</dbReference>
<feature type="region of interest" description="Disordered" evidence="1">
    <location>
        <begin position="170"/>
        <end position="254"/>
    </location>
</feature>
<dbReference type="InterPro" id="IPR010982">
    <property type="entry name" value="Lambda_DNA-bd_dom_sf"/>
</dbReference>
<dbReference type="PRINTS" id="PR01217">
    <property type="entry name" value="PRICHEXTENSN"/>
</dbReference>
<evidence type="ECO:0000256" key="2">
    <source>
        <dbReference type="SAM" id="Phobius"/>
    </source>
</evidence>
<evidence type="ECO:0000259" key="3">
    <source>
        <dbReference type="SMART" id="SM00530"/>
    </source>
</evidence>
<organism evidence="4 5">
    <name type="scientific">Streptomyces bikiniensis</name>
    <dbReference type="NCBI Taxonomy" id="1896"/>
    <lineage>
        <taxon>Bacteria</taxon>
        <taxon>Bacillati</taxon>
        <taxon>Actinomycetota</taxon>
        <taxon>Actinomycetes</taxon>
        <taxon>Kitasatosporales</taxon>
        <taxon>Streptomycetaceae</taxon>
        <taxon>Streptomyces</taxon>
    </lineage>
</organism>
<dbReference type="Gene3D" id="1.10.260.40">
    <property type="entry name" value="lambda repressor-like DNA-binding domains"/>
    <property type="match status" value="1"/>
</dbReference>
<keyword evidence="5" id="KW-1185">Reference proteome</keyword>